<comment type="caution">
    <text evidence="1">The sequence shown here is derived from an EMBL/GenBank/DDBJ whole genome shotgun (WGS) entry which is preliminary data.</text>
</comment>
<evidence type="ECO:0000313" key="1">
    <source>
        <dbReference type="EMBL" id="MEE8657658.1"/>
    </source>
</evidence>
<reference evidence="1 2" key="1">
    <citation type="submission" date="2023-10" db="EMBL/GenBank/DDBJ databases">
        <title>Sorlinia euscelidii gen. nov., sp. nov., an acetic acid bacteria isolated from the gut of Euscelidius variegatus emitter.</title>
        <authorList>
            <person name="Michoud G."/>
            <person name="Marasco R."/>
            <person name="Seferji K."/>
            <person name="Gonella E."/>
            <person name="Garuglieri E."/>
            <person name="Alma A."/>
            <person name="Mapelli F."/>
            <person name="Borin S."/>
            <person name="Daffonchio D."/>
            <person name="Crotti E."/>
        </authorList>
    </citation>
    <scope>NUCLEOTIDE SEQUENCE [LARGE SCALE GENOMIC DNA]</scope>
    <source>
        <strain evidence="1 2">EV16P</strain>
    </source>
</reference>
<dbReference type="EMBL" id="JAWJZY010000001">
    <property type="protein sequence ID" value="MEE8657658.1"/>
    <property type="molecule type" value="Genomic_DNA"/>
</dbReference>
<dbReference type="Proteomes" id="UP001312908">
    <property type="component" value="Unassembled WGS sequence"/>
</dbReference>
<dbReference type="CDD" id="cd22641">
    <property type="entry name" value="C24-like"/>
    <property type="match status" value="1"/>
</dbReference>
<organism evidence="1 2">
    <name type="scientific">Sorlinia euscelidii</name>
    <dbReference type="NCBI Taxonomy" id="3081148"/>
    <lineage>
        <taxon>Bacteria</taxon>
        <taxon>Pseudomonadati</taxon>
        <taxon>Pseudomonadota</taxon>
        <taxon>Alphaproteobacteria</taxon>
        <taxon>Acetobacterales</taxon>
        <taxon>Acetobacteraceae</taxon>
        <taxon>Sorlinia</taxon>
    </lineage>
</organism>
<evidence type="ECO:0000313" key="2">
    <source>
        <dbReference type="Proteomes" id="UP001312908"/>
    </source>
</evidence>
<proteinExistence type="predicted"/>
<gene>
    <name evidence="1" type="ORF">DOFOFD_01345</name>
</gene>
<accession>A0ABU7U0C0</accession>
<evidence type="ECO:0008006" key="3">
    <source>
        <dbReference type="Google" id="ProtNLM"/>
    </source>
</evidence>
<dbReference type="RefSeq" id="WP_394818669.1">
    <property type="nucleotide sequence ID" value="NZ_JAWJZY010000001.1"/>
</dbReference>
<keyword evidence="2" id="KW-1185">Reference proteome</keyword>
<protein>
    <recommendedName>
        <fullName evidence="3">Tail fiber protein</fullName>
    </recommendedName>
</protein>
<name>A0ABU7U0C0_9PROT</name>
<dbReference type="SUPFAM" id="SSF88874">
    <property type="entry name" value="Receptor-binding domain of short tail fibre protein gp12"/>
    <property type="match status" value="1"/>
</dbReference>
<sequence>MVDYTQASGHIVDAKGRRQYADQDPTKGVQGTVLEAADHNQLRNELVYLIHKAGLDPSNDVLTQVYDAIKKIVDAAATSVDVGFTPIEQGGAGDQTTDKINIGNGPTGVSLYVNGRKIGEIAYTNTYLPLTGGTVQYLIAKDDITAGASSTPYGGTGPDAAPQKNDIVHFPGLKALGYGKMALSLEITDAVQVGGDKTAARLVFTDYGGVDHVWYFGARNRVLDPSGCYLDALPRGAIIIWYGEKNAVPLGWVICDGTNGTPDLRDQVVVGAGNNPIGKRAGDWTSSASTNVQGWHGHGGNTLDHQLTVDEMPSHNHEFKYHNVDYEGHKGQAMSPLAQDNDKWPMHTEWAGGNRGHSHGLNWDGSHSHSVQVSTQQPSVYLHYIMKTGQ</sequence>